<sequence>MLLLERFCGKAISVQYALKKAHQLLIPMVGYRLARWTDKSEGKNKSCDREITYVSASKPIDVDFFLLSPATGSVYWTQKHPGDFTSVFSESDLHYFTLDERIFLAFVAAQKLGSPLLCRTIRKVGDLVREREGIQRKLSTTYSLGRDRTKSSLPSILPFSDGYSSSWSSQGESSLYYHGDEELEAKGKAPAEPGPSSAPVMSKKNTGRVLWSILQIHKDLKNRYSMRQLQGN</sequence>
<proteinExistence type="predicted"/>
<dbReference type="PANTHER" id="PTHR37253:SF1">
    <property type="entry name" value="PROTEIN GAMETE EXPRESSED 3"/>
    <property type="match status" value="1"/>
</dbReference>
<dbReference type="PANTHER" id="PTHR37253">
    <property type="entry name" value="PROTEIN GAMETE EXPRESSED 3"/>
    <property type="match status" value="1"/>
</dbReference>
<evidence type="ECO:0000313" key="2">
    <source>
        <dbReference type="Proteomes" id="UP001417504"/>
    </source>
</evidence>
<organism evidence="1 2">
    <name type="scientific">Stephania japonica</name>
    <dbReference type="NCBI Taxonomy" id="461633"/>
    <lineage>
        <taxon>Eukaryota</taxon>
        <taxon>Viridiplantae</taxon>
        <taxon>Streptophyta</taxon>
        <taxon>Embryophyta</taxon>
        <taxon>Tracheophyta</taxon>
        <taxon>Spermatophyta</taxon>
        <taxon>Magnoliopsida</taxon>
        <taxon>Ranunculales</taxon>
        <taxon>Menispermaceae</taxon>
        <taxon>Menispermoideae</taxon>
        <taxon>Cissampelideae</taxon>
        <taxon>Stephania</taxon>
    </lineage>
</organism>
<dbReference type="EMBL" id="JBBNAE010000010">
    <property type="protein sequence ID" value="KAK9090880.1"/>
    <property type="molecule type" value="Genomic_DNA"/>
</dbReference>
<reference evidence="1 2" key="1">
    <citation type="submission" date="2024-01" db="EMBL/GenBank/DDBJ databases">
        <title>Genome assemblies of Stephania.</title>
        <authorList>
            <person name="Yang L."/>
        </authorList>
    </citation>
    <scope>NUCLEOTIDE SEQUENCE [LARGE SCALE GENOMIC DNA]</scope>
    <source>
        <strain evidence="1">QJT</strain>
        <tissue evidence="1">Leaf</tissue>
    </source>
</reference>
<dbReference type="GO" id="GO:0005886">
    <property type="term" value="C:plasma membrane"/>
    <property type="evidence" value="ECO:0007669"/>
    <property type="project" value="TreeGrafter"/>
</dbReference>
<keyword evidence="2" id="KW-1185">Reference proteome</keyword>
<dbReference type="GO" id="GO:0009793">
    <property type="term" value="P:embryo development ending in seed dormancy"/>
    <property type="evidence" value="ECO:0007669"/>
    <property type="project" value="TreeGrafter"/>
</dbReference>
<protein>
    <submittedName>
        <fullName evidence="1">Uncharacterized protein</fullName>
    </submittedName>
</protein>
<gene>
    <name evidence="1" type="ORF">Sjap_024057</name>
</gene>
<name>A0AAP0ECR8_9MAGN</name>
<comment type="caution">
    <text evidence="1">The sequence shown here is derived from an EMBL/GenBank/DDBJ whole genome shotgun (WGS) entry which is preliminary data.</text>
</comment>
<dbReference type="InterPro" id="IPR045301">
    <property type="entry name" value="GEX3-like"/>
</dbReference>
<accession>A0AAP0ECR8</accession>
<dbReference type="Proteomes" id="UP001417504">
    <property type="component" value="Unassembled WGS sequence"/>
</dbReference>
<dbReference type="AlphaFoldDB" id="A0AAP0ECR8"/>
<dbReference type="GO" id="GO:0010183">
    <property type="term" value="P:pollen tube guidance"/>
    <property type="evidence" value="ECO:0007669"/>
    <property type="project" value="TreeGrafter"/>
</dbReference>
<evidence type="ECO:0000313" key="1">
    <source>
        <dbReference type="EMBL" id="KAK9090880.1"/>
    </source>
</evidence>